<dbReference type="InterPro" id="IPR051679">
    <property type="entry name" value="DASS-Related_Transporters"/>
</dbReference>
<keyword evidence="4" id="KW-0677">Repeat</keyword>
<dbReference type="InterPro" id="IPR036721">
    <property type="entry name" value="RCK_C_sf"/>
</dbReference>
<keyword evidence="2" id="KW-0813">Transport</keyword>
<keyword evidence="5 7" id="KW-1133">Transmembrane helix</keyword>
<keyword evidence="10" id="KW-1185">Reference proteome</keyword>
<feature type="transmembrane region" description="Helical" evidence="7">
    <location>
        <begin position="6"/>
        <end position="21"/>
    </location>
</feature>
<comment type="subcellular location">
    <subcellularLocation>
        <location evidence="1">Membrane</location>
        <topology evidence="1">Multi-pass membrane protein</topology>
    </subcellularLocation>
</comment>
<dbReference type="PANTHER" id="PTHR43652:SF1">
    <property type="entry name" value="RESPONSE REGULATOR"/>
    <property type="match status" value="1"/>
</dbReference>
<evidence type="ECO:0000313" key="10">
    <source>
        <dbReference type="Proteomes" id="UP000050544"/>
    </source>
</evidence>
<feature type="transmembrane region" description="Helical" evidence="7">
    <location>
        <begin position="576"/>
        <end position="596"/>
    </location>
</feature>
<name>A0A0P6XUS3_9CHLR</name>
<evidence type="ECO:0000256" key="4">
    <source>
        <dbReference type="ARBA" id="ARBA00022737"/>
    </source>
</evidence>
<dbReference type="Pfam" id="PF02080">
    <property type="entry name" value="TrkA_C"/>
    <property type="match status" value="2"/>
</dbReference>
<dbReference type="GO" id="GO:0006813">
    <property type="term" value="P:potassium ion transport"/>
    <property type="evidence" value="ECO:0007669"/>
    <property type="project" value="InterPro"/>
</dbReference>
<evidence type="ECO:0000256" key="7">
    <source>
        <dbReference type="SAM" id="Phobius"/>
    </source>
</evidence>
<proteinExistence type="predicted"/>
<dbReference type="OrthoDB" id="9765532at2"/>
<keyword evidence="6 7" id="KW-0472">Membrane</keyword>
<feature type="transmembrane region" description="Helical" evidence="7">
    <location>
        <begin position="495"/>
        <end position="525"/>
    </location>
</feature>
<feature type="transmembrane region" description="Helical" evidence="7">
    <location>
        <begin position="51"/>
        <end position="71"/>
    </location>
</feature>
<feature type="transmembrane region" description="Helical" evidence="7">
    <location>
        <begin position="408"/>
        <end position="441"/>
    </location>
</feature>
<dbReference type="InterPro" id="IPR004680">
    <property type="entry name" value="Cit_transptr-like_dom"/>
</dbReference>
<dbReference type="STRING" id="869279.SE15_12325"/>
<evidence type="ECO:0000256" key="5">
    <source>
        <dbReference type="ARBA" id="ARBA00022989"/>
    </source>
</evidence>
<evidence type="ECO:0000256" key="6">
    <source>
        <dbReference type="ARBA" id="ARBA00023136"/>
    </source>
</evidence>
<feature type="transmembrane region" description="Helical" evidence="7">
    <location>
        <begin position="453"/>
        <end position="475"/>
    </location>
</feature>
<dbReference type="AlphaFoldDB" id="A0A0P6XUS3"/>
<accession>A0A0P6XUS3</accession>
<evidence type="ECO:0000256" key="2">
    <source>
        <dbReference type="ARBA" id="ARBA00022448"/>
    </source>
</evidence>
<feature type="transmembrane region" description="Helical" evidence="7">
    <location>
        <begin position="537"/>
        <end position="556"/>
    </location>
</feature>
<organism evidence="9 10">
    <name type="scientific">Thermanaerothrix daxensis</name>
    <dbReference type="NCBI Taxonomy" id="869279"/>
    <lineage>
        <taxon>Bacteria</taxon>
        <taxon>Bacillati</taxon>
        <taxon>Chloroflexota</taxon>
        <taxon>Anaerolineae</taxon>
        <taxon>Anaerolineales</taxon>
        <taxon>Anaerolineaceae</taxon>
        <taxon>Thermanaerothrix</taxon>
    </lineage>
</organism>
<feature type="transmembrane region" description="Helical" evidence="7">
    <location>
        <begin position="139"/>
        <end position="160"/>
    </location>
</feature>
<dbReference type="EMBL" id="LGKO01000005">
    <property type="protein sequence ID" value="KPL82829.1"/>
    <property type="molecule type" value="Genomic_DNA"/>
</dbReference>
<dbReference type="Gene3D" id="3.30.70.1450">
    <property type="entry name" value="Regulator of K+ conductance, C-terminal domain"/>
    <property type="match status" value="2"/>
</dbReference>
<feature type="domain" description="RCK C-terminal" evidence="8">
    <location>
        <begin position="217"/>
        <end position="302"/>
    </location>
</feature>
<dbReference type="GO" id="GO:0005886">
    <property type="term" value="C:plasma membrane"/>
    <property type="evidence" value="ECO:0007669"/>
    <property type="project" value="TreeGrafter"/>
</dbReference>
<dbReference type="Proteomes" id="UP000050544">
    <property type="component" value="Unassembled WGS sequence"/>
</dbReference>
<reference evidence="9 10" key="1">
    <citation type="submission" date="2015-07" db="EMBL/GenBank/DDBJ databases">
        <title>Whole genome sequence of Thermanaerothrix daxensis DSM 23592.</title>
        <authorList>
            <person name="Hemp J."/>
            <person name="Ward L.M."/>
            <person name="Pace L.A."/>
            <person name="Fischer W.W."/>
        </authorList>
    </citation>
    <scope>NUCLEOTIDE SEQUENCE [LARGE SCALE GENOMIC DNA]</scope>
    <source>
        <strain evidence="9 10">GNS-1</strain>
    </source>
</reference>
<feature type="domain" description="RCK C-terminal" evidence="8">
    <location>
        <begin position="306"/>
        <end position="390"/>
    </location>
</feature>
<keyword evidence="3 7" id="KW-0812">Transmembrane</keyword>
<evidence type="ECO:0000256" key="3">
    <source>
        <dbReference type="ARBA" id="ARBA00022692"/>
    </source>
</evidence>
<dbReference type="RefSeq" id="WP_054522388.1">
    <property type="nucleotide sequence ID" value="NZ_LGKO01000005.1"/>
</dbReference>
<evidence type="ECO:0000313" key="9">
    <source>
        <dbReference type="EMBL" id="KPL82829.1"/>
    </source>
</evidence>
<evidence type="ECO:0000259" key="8">
    <source>
        <dbReference type="PROSITE" id="PS51202"/>
    </source>
</evidence>
<sequence length="598" mass="63368">MALNSLVVLGITLIAGGLLVSERLRPDLIALMVMVVLGLSGLVPSREVFSGFSSSAVITILGISIISTGLQQTGVTLRLGQFIRRLGHRSEAGLVLAVTLVSAGLSLFMNNIAAVGVLLPAVMGVARQSNISPSKLLIPLAYGTILGGMATLLTTSNIIASGALREVGLQPFGLLDFLPIGAPIVLVGSLYLVLVGRRWLPQEGSALTPRSITQLSTELANLYHLHEHLDILEILPHSPLANRSIVESDLANRVGLTIVGVLSQGGLKPAPPKSYILSPGDRLLVEGHCDATTLEVLGLRQSPTTLPASMLVDESVRLAEVVITPRSSLIGHTLKATHFREKYHLNVISIWREGRPLYADLGNTPLAVGDALLVQGPASRIRMLREDTDLILLEEDPDAVLRPQKYPLAFWITFLTLGIAALGILPVAEVVLAGATMLLLTHCLSMDEAYRNIEWKALFLIAGMWPLSIAIRTSGLSDFVAGHIIDLVGQSASTLVALTLILLALGFTQLLGGQVAALVLAPLALSTAAQTGLDARGLMMAVALGCSLGFPTPFGHPVNIMVMSSGGYTFKDYLKIGTPLTLLIILVILAGLKLFWGV</sequence>
<gene>
    <name evidence="9" type="ORF">SE15_12325</name>
</gene>
<dbReference type="InterPro" id="IPR006037">
    <property type="entry name" value="RCK_C"/>
</dbReference>
<dbReference type="PROSITE" id="PS51202">
    <property type="entry name" value="RCK_C"/>
    <property type="match status" value="2"/>
</dbReference>
<dbReference type="GO" id="GO:0008324">
    <property type="term" value="F:monoatomic cation transmembrane transporter activity"/>
    <property type="evidence" value="ECO:0007669"/>
    <property type="project" value="InterPro"/>
</dbReference>
<dbReference type="Pfam" id="PF03600">
    <property type="entry name" value="CitMHS"/>
    <property type="match status" value="1"/>
</dbReference>
<protein>
    <recommendedName>
        <fullName evidence="8">RCK C-terminal domain-containing protein</fullName>
    </recommendedName>
</protein>
<dbReference type="SUPFAM" id="SSF116726">
    <property type="entry name" value="TrkA C-terminal domain-like"/>
    <property type="match status" value="2"/>
</dbReference>
<feature type="transmembrane region" description="Helical" evidence="7">
    <location>
        <begin position="172"/>
        <end position="194"/>
    </location>
</feature>
<feature type="transmembrane region" description="Helical" evidence="7">
    <location>
        <begin position="28"/>
        <end position="45"/>
    </location>
</feature>
<dbReference type="PANTHER" id="PTHR43652">
    <property type="entry name" value="BASIC AMINO ACID ANTIPORTER YFCC-RELATED"/>
    <property type="match status" value="1"/>
</dbReference>
<comment type="caution">
    <text evidence="9">The sequence shown here is derived from an EMBL/GenBank/DDBJ whole genome shotgun (WGS) entry which is preliminary data.</text>
</comment>
<feature type="transmembrane region" description="Helical" evidence="7">
    <location>
        <begin position="92"/>
        <end position="119"/>
    </location>
</feature>
<evidence type="ECO:0000256" key="1">
    <source>
        <dbReference type="ARBA" id="ARBA00004141"/>
    </source>
</evidence>